<evidence type="ECO:0000313" key="5">
    <source>
        <dbReference type="EMBL" id="GFZ33949.1"/>
    </source>
</evidence>
<dbReference type="InterPro" id="IPR052379">
    <property type="entry name" value="Type_VII_TA_RNase"/>
</dbReference>
<dbReference type="InterPro" id="IPR037038">
    <property type="entry name" value="HepT-like_sf"/>
</dbReference>
<dbReference type="RefSeq" id="WP_206872460.1">
    <property type="nucleotide sequence ID" value="NZ_BMBA01000008.1"/>
</dbReference>
<dbReference type="PANTHER" id="PTHR33397">
    <property type="entry name" value="UPF0331 PROTEIN YUTE"/>
    <property type="match status" value="1"/>
</dbReference>
<organism evidence="5 6">
    <name type="scientific">Clostridium zeae</name>
    <dbReference type="NCBI Taxonomy" id="2759022"/>
    <lineage>
        <taxon>Bacteria</taxon>
        <taxon>Bacillati</taxon>
        <taxon>Bacillota</taxon>
        <taxon>Clostridia</taxon>
        <taxon>Eubacteriales</taxon>
        <taxon>Clostridiaceae</taxon>
        <taxon>Clostridium</taxon>
    </lineage>
</organism>
<keyword evidence="1" id="KW-1277">Toxin-antitoxin system</keyword>
<reference evidence="5 6" key="1">
    <citation type="journal article" date="2021" name="Int. J. Syst. Evol. Microbiol.">
        <title>Clostridium zeae sp. nov., isolated from corn silage.</title>
        <authorList>
            <person name="Kobayashi H."/>
            <person name="Tanizawa Y."/>
            <person name="Yagura M."/>
            <person name="Sakamoto M."/>
            <person name="Ohkuma M."/>
            <person name="Tohno M."/>
        </authorList>
    </citation>
    <scope>NUCLEOTIDE SEQUENCE [LARGE SCALE GENOMIC DNA]</scope>
    <source>
        <strain evidence="5 6">CSC2</strain>
    </source>
</reference>
<sequence length="137" mass="16286">MVKRDVVLSRLSKLKEYVGFLKKIKVHSKEEYLNDAFIYGASERFLHLSIECVIDISNHVIADMRFRRPESNREAFEILYENNIIDKDLSINLSNMAGFRNILVHDYIRLDRELVYDIIINNLKDIEIFMKIVTEYL</sequence>
<evidence type="ECO:0000256" key="3">
    <source>
        <dbReference type="ARBA" id="ARBA00022801"/>
    </source>
</evidence>
<keyword evidence="3" id="KW-0378">Hydrolase</keyword>
<evidence type="ECO:0000256" key="1">
    <source>
        <dbReference type="ARBA" id="ARBA00022649"/>
    </source>
</evidence>
<dbReference type="EMBL" id="BMBA01000008">
    <property type="protein sequence ID" value="GFZ33949.1"/>
    <property type="molecule type" value="Genomic_DNA"/>
</dbReference>
<evidence type="ECO:0000256" key="2">
    <source>
        <dbReference type="ARBA" id="ARBA00022722"/>
    </source>
</evidence>
<dbReference type="NCBIfam" id="NF047751">
    <property type="entry name" value="HepT_toxin"/>
    <property type="match status" value="1"/>
</dbReference>
<keyword evidence="2" id="KW-0540">Nuclease</keyword>
<name>A0ABQ1EGJ4_9CLOT</name>
<evidence type="ECO:0008006" key="7">
    <source>
        <dbReference type="Google" id="ProtNLM"/>
    </source>
</evidence>
<dbReference type="Pfam" id="PF01934">
    <property type="entry name" value="HepT-like"/>
    <property type="match status" value="1"/>
</dbReference>
<keyword evidence="6" id="KW-1185">Reference proteome</keyword>
<gene>
    <name evidence="5" type="ORF">CSC2_44750</name>
</gene>
<dbReference type="Proteomes" id="UP000663802">
    <property type="component" value="Unassembled WGS sequence"/>
</dbReference>
<proteinExistence type="inferred from homology"/>
<dbReference type="InterPro" id="IPR008201">
    <property type="entry name" value="HepT-like"/>
</dbReference>
<dbReference type="PANTHER" id="PTHR33397:SF5">
    <property type="entry name" value="RNASE YUTE-RELATED"/>
    <property type="match status" value="1"/>
</dbReference>
<accession>A0ABQ1EGJ4</accession>
<protein>
    <recommendedName>
        <fullName evidence="7">DUF86 domain-containing protein</fullName>
    </recommendedName>
</protein>
<evidence type="ECO:0000313" key="6">
    <source>
        <dbReference type="Proteomes" id="UP000663802"/>
    </source>
</evidence>
<comment type="caution">
    <text evidence="5">The sequence shown here is derived from an EMBL/GenBank/DDBJ whole genome shotgun (WGS) entry which is preliminary data.</text>
</comment>
<comment type="similarity">
    <text evidence="4">Belongs to the HepT RNase toxin family.</text>
</comment>
<dbReference type="Gene3D" id="1.20.120.580">
    <property type="entry name" value="bsu32300-like"/>
    <property type="match status" value="1"/>
</dbReference>
<evidence type="ECO:0000256" key="4">
    <source>
        <dbReference type="ARBA" id="ARBA00024207"/>
    </source>
</evidence>